<dbReference type="AlphaFoldDB" id="A0A2U9C657"/>
<evidence type="ECO:0000313" key="2">
    <source>
        <dbReference type="Proteomes" id="UP000246464"/>
    </source>
</evidence>
<gene>
    <name evidence="1" type="ORF">SMAX5B_002468</name>
</gene>
<accession>A0A2U9C657</accession>
<sequence length="126" mass="14169">MCASRPYVAEWDTNTAYHVTLNRAGQIHVSARTRVPAREYITVGVYIQTVRPRVKLSAKLRNGEFGDIQMTLVTEEREVQRRTHFLAVAEKQDRLCLCARSAGDGHAGPPGPEPFSAFYPVRLDAR</sequence>
<dbReference type="EMBL" id="CP026255">
    <property type="protein sequence ID" value="AWP12024.1"/>
    <property type="molecule type" value="Genomic_DNA"/>
</dbReference>
<organism evidence="1 2">
    <name type="scientific">Scophthalmus maximus</name>
    <name type="common">Turbot</name>
    <name type="synonym">Psetta maxima</name>
    <dbReference type="NCBI Taxonomy" id="52904"/>
    <lineage>
        <taxon>Eukaryota</taxon>
        <taxon>Metazoa</taxon>
        <taxon>Chordata</taxon>
        <taxon>Craniata</taxon>
        <taxon>Vertebrata</taxon>
        <taxon>Euteleostomi</taxon>
        <taxon>Actinopterygii</taxon>
        <taxon>Neopterygii</taxon>
        <taxon>Teleostei</taxon>
        <taxon>Neoteleostei</taxon>
        <taxon>Acanthomorphata</taxon>
        <taxon>Carangaria</taxon>
        <taxon>Pleuronectiformes</taxon>
        <taxon>Pleuronectoidei</taxon>
        <taxon>Scophthalmidae</taxon>
        <taxon>Scophthalmus</taxon>
    </lineage>
</organism>
<reference evidence="1 2" key="1">
    <citation type="submission" date="2017-12" db="EMBL/GenBank/DDBJ databases">
        <title>Integrating genomic resources of turbot (Scophthalmus maximus) in depth evaluation of genetic and physical mapping variation across individuals.</title>
        <authorList>
            <person name="Martinez P."/>
        </authorList>
    </citation>
    <scope>NUCLEOTIDE SEQUENCE [LARGE SCALE GENOMIC DNA]</scope>
</reference>
<proteinExistence type="predicted"/>
<evidence type="ECO:0000313" key="1">
    <source>
        <dbReference type="EMBL" id="AWP12024.1"/>
    </source>
</evidence>
<dbReference type="Proteomes" id="UP000246464">
    <property type="component" value="Chromosome 13"/>
</dbReference>
<keyword evidence="2" id="KW-1185">Reference proteome</keyword>
<protein>
    <submittedName>
        <fullName evidence="1">Uncharacterized protein</fullName>
    </submittedName>
</protein>
<name>A0A2U9C657_SCOMX</name>